<organism evidence="4 5">
    <name type="scientific">Polynucleobacter arcticus</name>
    <dbReference type="NCBI Taxonomy" id="1743165"/>
    <lineage>
        <taxon>Bacteria</taxon>
        <taxon>Pseudomonadati</taxon>
        <taxon>Pseudomonadota</taxon>
        <taxon>Betaproteobacteria</taxon>
        <taxon>Burkholderiales</taxon>
        <taxon>Burkholderiaceae</taxon>
        <taxon>Polynucleobacter</taxon>
    </lineage>
</organism>
<dbReference type="AlphaFoldDB" id="A0A6M9PN56"/>
<gene>
    <name evidence="4" type="ORF">DN92_03740</name>
</gene>
<evidence type="ECO:0000256" key="2">
    <source>
        <dbReference type="ARBA" id="ARBA00023315"/>
    </source>
</evidence>
<dbReference type="SUPFAM" id="SSF55729">
    <property type="entry name" value="Acyl-CoA N-acyltransferases (Nat)"/>
    <property type="match status" value="1"/>
</dbReference>
<dbReference type="PROSITE" id="PS51186">
    <property type="entry name" value="GNAT"/>
    <property type="match status" value="1"/>
</dbReference>
<reference evidence="4 5" key="1">
    <citation type="submission" date="2018-04" db="EMBL/GenBank/DDBJ databases">
        <title>Polynucleobacter sp. UK-Long2-W17 genome.</title>
        <authorList>
            <person name="Hahn M.W."/>
        </authorList>
    </citation>
    <scope>NUCLEOTIDE SEQUENCE [LARGE SCALE GENOMIC DNA]</scope>
    <source>
        <strain evidence="4 5">UK-Long2-W17</strain>
    </source>
</reference>
<feature type="domain" description="N-acetyltransferase" evidence="3">
    <location>
        <begin position="21"/>
        <end position="180"/>
    </location>
</feature>
<dbReference type="Proteomes" id="UP000501090">
    <property type="component" value="Chromosome"/>
</dbReference>
<evidence type="ECO:0000259" key="3">
    <source>
        <dbReference type="PROSITE" id="PS51186"/>
    </source>
</evidence>
<dbReference type="CDD" id="cd04301">
    <property type="entry name" value="NAT_SF"/>
    <property type="match status" value="1"/>
</dbReference>
<keyword evidence="1" id="KW-0808">Transferase</keyword>
<dbReference type="RefSeq" id="WP_173959996.1">
    <property type="nucleotide sequence ID" value="NZ_CBCSCC010000003.1"/>
</dbReference>
<dbReference type="PANTHER" id="PTHR43072:SF23">
    <property type="entry name" value="UPF0039 PROTEIN C11D3.02C"/>
    <property type="match status" value="1"/>
</dbReference>
<accession>A0A6M9PN56</accession>
<proteinExistence type="predicted"/>
<evidence type="ECO:0000256" key="1">
    <source>
        <dbReference type="ARBA" id="ARBA00022679"/>
    </source>
</evidence>
<dbReference type="PANTHER" id="PTHR43072">
    <property type="entry name" value="N-ACETYLTRANSFERASE"/>
    <property type="match status" value="1"/>
</dbReference>
<dbReference type="InterPro" id="IPR016181">
    <property type="entry name" value="Acyl_CoA_acyltransferase"/>
</dbReference>
<evidence type="ECO:0000313" key="5">
    <source>
        <dbReference type="Proteomes" id="UP000501090"/>
    </source>
</evidence>
<sequence length="180" mass="20244">MSIPFTKQSYVLSNGSNDLAYLIRPIQANDKERIIDLFGHLSPESRYLRFAHAISKLPDAFLEDILHLDYAKEMALVAVIHPQTDSEEIIGISRYVTPPNQNICEFSLSVSDSYTAQGVGTHLMLDLMSHAKENGLQEMIGYVLIHNPKMLHLVSDLGFQISTLHDDPDFKTVSFPLSEK</sequence>
<dbReference type="Pfam" id="PF00583">
    <property type="entry name" value="Acetyltransf_1"/>
    <property type="match status" value="1"/>
</dbReference>
<keyword evidence="2" id="KW-0012">Acyltransferase</keyword>
<protein>
    <recommendedName>
        <fullName evidence="3">N-acetyltransferase domain-containing protein</fullName>
    </recommendedName>
</protein>
<keyword evidence="5" id="KW-1185">Reference proteome</keyword>
<dbReference type="Gene3D" id="3.40.630.30">
    <property type="match status" value="1"/>
</dbReference>
<dbReference type="EMBL" id="CP028940">
    <property type="protein sequence ID" value="QKM60227.1"/>
    <property type="molecule type" value="Genomic_DNA"/>
</dbReference>
<dbReference type="GO" id="GO:0016747">
    <property type="term" value="F:acyltransferase activity, transferring groups other than amino-acyl groups"/>
    <property type="evidence" value="ECO:0007669"/>
    <property type="project" value="InterPro"/>
</dbReference>
<dbReference type="InterPro" id="IPR000182">
    <property type="entry name" value="GNAT_dom"/>
</dbReference>
<name>A0A6M9PN56_9BURK</name>
<evidence type="ECO:0000313" key="4">
    <source>
        <dbReference type="EMBL" id="QKM60227.1"/>
    </source>
</evidence>
<dbReference type="KEGG" id="pard:DN92_03740"/>